<accession>A0A383BQH2</accession>
<name>A0A383BQH2_9ZZZZ</name>
<sequence>MFVTDRMISPVALGRAIEERGLDSLFLPEHSHIPTSRRTPWPGSRPGENDPLPDYYLHMHDQMVSLSMIAAVTERLILGTAVTLIPQHDPIWLAKQTATLDSLSGGRLMLGAGFGWNDEQGASHGVVYKERRHRTEECIEILRRL</sequence>
<gene>
    <name evidence="2" type="ORF">METZ01_LOCUS474954</name>
</gene>
<proteinExistence type="predicted"/>
<dbReference type="InterPro" id="IPR036661">
    <property type="entry name" value="Luciferase-like_sf"/>
</dbReference>
<feature type="non-terminal residue" evidence="2">
    <location>
        <position position="145"/>
    </location>
</feature>
<dbReference type="Gene3D" id="3.20.20.30">
    <property type="entry name" value="Luciferase-like domain"/>
    <property type="match status" value="1"/>
</dbReference>
<dbReference type="PANTHER" id="PTHR30011">
    <property type="entry name" value="ALKANESULFONATE MONOOXYGENASE-RELATED"/>
    <property type="match status" value="1"/>
</dbReference>
<feature type="domain" description="Luciferase-like" evidence="1">
    <location>
        <begin position="11"/>
        <end position="145"/>
    </location>
</feature>
<dbReference type="SUPFAM" id="SSF51679">
    <property type="entry name" value="Bacterial luciferase-like"/>
    <property type="match status" value="1"/>
</dbReference>
<dbReference type="GO" id="GO:0016705">
    <property type="term" value="F:oxidoreductase activity, acting on paired donors, with incorporation or reduction of molecular oxygen"/>
    <property type="evidence" value="ECO:0007669"/>
    <property type="project" value="InterPro"/>
</dbReference>
<organism evidence="2">
    <name type="scientific">marine metagenome</name>
    <dbReference type="NCBI Taxonomy" id="408172"/>
    <lineage>
        <taxon>unclassified sequences</taxon>
        <taxon>metagenomes</taxon>
        <taxon>ecological metagenomes</taxon>
    </lineage>
</organism>
<reference evidence="2" key="1">
    <citation type="submission" date="2018-05" db="EMBL/GenBank/DDBJ databases">
        <authorList>
            <person name="Lanie J.A."/>
            <person name="Ng W.-L."/>
            <person name="Kazmierczak K.M."/>
            <person name="Andrzejewski T.M."/>
            <person name="Davidsen T.M."/>
            <person name="Wayne K.J."/>
            <person name="Tettelin H."/>
            <person name="Glass J.I."/>
            <person name="Rusch D."/>
            <person name="Podicherti R."/>
            <person name="Tsui H.-C.T."/>
            <person name="Winkler M.E."/>
        </authorList>
    </citation>
    <scope>NUCLEOTIDE SEQUENCE</scope>
</reference>
<evidence type="ECO:0000313" key="2">
    <source>
        <dbReference type="EMBL" id="SVE22100.1"/>
    </source>
</evidence>
<dbReference type="InterPro" id="IPR011251">
    <property type="entry name" value="Luciferase-like_dom"/>
</dbReference>
<dbReference type="AlphaFoldDB" id="A0A383BQH2"/>
<evidence type="ECO:0000259" key="1">
    <source>
        <dbReference type="Pfam" id="PF00296"/>
    </source>
</evidence>
<dbReference type="PANTHER" id="PTHR30011:SF32">
    <property type="entry name" value="CONSERVED PROTEIN"/>
    <property type="match status" value="1"/>
</dbReference>
<dbReference type="EMBL" id="UINC01202344">
    <property type="protein sequence ID" value="SVE22100.1"/>
    <property type="molecule type" value="Genomic_DNA"/>
</dbReference>
<dbReference type="Pfam" id="PF00296">
    <property type="entry name" value="Bac_luciferase"/>
    <property type="match status" value="1"/>
</dbReference>
<dbReference type="InterPro" id="IPR051260">
    <property type="entry name" value="Diverse_substr_monoxygenases"/>
</dbReference>
<protein>
    <recommendedName>
        <fullName evidence="1">Luciferase-like domain-containing protein</fullName>
    </recommendedName>
</protein>